<comment type="caution">
    <text evidence="2">The sequence shown here is derived from an EMBL/GenBank/DDBJ whole genome shotgun (WGS) entry which is preliminary data.</text>
</comment>
<sequence length="86" mass="9325">MFPRTLTATLIFAASSAYAAITINTPSGVTSDGSFSLDFGGAIDMDFMFNVELVHNTFMCPFSFPNVTAAQATPAEQQLTHRDWIV</sequence>
<dbReference type="Proteomes" id="UP001221142">
    <property type="component" value="Unassembled WGS sequence"/>
</dbReference>
<keyword evidence="3" id="KW-1185">Reference proteome</keyword>
<feature type="chain" id="PRO_5041952202" evidence="1">
    <location>
        <begin position="20"/>
        <end position="86"/>
    </location>
</feature>
<evidence type="ECO:0000313" key="3">
    <source>
        <dbReference type="Proteomes" id="UP001221142"/>
    </source>
</evidence>
<evidence type="ECO:0000313" key="2">
    <source>
        <dbReference type="EMBL" id="KAJ7604233.1"/>
    </source>
</evidence>
<accession>A0AAD7AYI1</accession>
<keyword evidence="1" id="KW-0732">Signal</keyword>
<name>A0AAD7AYI1_9AGAR</name>
<dbReference type="AlphaFoldDB" id="A0AAD7AYI1"/>
<dbReference type="EMBL" id="JARKIF010000112">
    <property type="protein sequence ID" value="KAJ7604233.1"/>
    <property type="molecule type" value="Genomic_DNA"/>
</dbReference>
<proteinExistence type="predicted"/>
<gene>
    <name evidence="2" type="ORF">FB45DRAFT_1044051</name>
</gene>
<organism evidence="2 3">
    <name type="scientific">Roridomyces roridus</name>
    <dbReference type="NCBI Taxonomy" id="1738132"/>
    <lineage>
        <taxon>Eukaryota</taxon>
        <taxon>Fungi</taxon>
        <taxon>Dikarya</taxon>
        <taxon>Basidiomycota</taxon>
        <taxon>Agaricomycotina</taxon>
        <taxon>Agaricomycetes</taxon>
        <taxon>Agaricomycetidae</taxon>
        <taxon>Agaricales</taxon>
        <taxon>Marasmiineae</taxon>
        <taxon>Mycenaceae</taxon>
        <taxon>Roridomyces</taxon>
    </lineage>
</organism>
<feature type="signal peptide" evidence="1">
    <location>
        <begin position="1"/>
        <end position="19"/>
    </location>
</feature>
<protein>
    <submittedName>
        <fullName evidence="2">Uncharacterized protein</fullName>
    </submittedName>
</protein>
<evidence type="ECO:0000256" key="1">
    <source>
        <dbReference type="SAM" id="SignalP"/>
    </source>
</evidence>
<reference evidence="2" key="1">
    <citation type="submission" date="2023-03" db="EMBL/GenBank/DDBJ databases">
        <title>Massive genome expansion in bonnet fungi (Mycena s.s.) driven by repeated elements and novel gene families across ecological guilds.</title>
        <authorList>
            <consortium name="Lawrence Berkeley National Laboratory"/>
            <person name="Harder C.B."/>
            <person name="Miyauchi S."/>
            <person name="Viragh M."/>
            <person name="Kuo A."/>
            <person name="Thoen E."/>
            <person name="Andreopoulos B."/>
            <person name="Lu D."/>
            <person name="Skrede I."/>
            <person name="Drula E."/>
            <person name="Henrissat B."/>
            <person name="Morin E."/>
            <person name="Kohler A."/>
            <person name="Barry K."/>
            <person name="LaButti K."/>
            <person name="Morin E."/>
            <person name="Salamov A."/>
            <person name="Lipzen A."/>
            <person name="Mereny Z."/>
            <person name="Hegedus B."/>
            <person name="Baldrian P."/>
            <person name="Stursova M."/>
            <person name="Weitz H."/>
            <person name="Taylor A."/>
            <person name="Grigoriev I.V."/>
            <person name="Nagy L.G."/>
            <person name="Martin F."/>
            <person name="Kauserud H."/>
        </authorList>
    </citation>
    <scope>NUCLEOTIDE SEQUENCE</scope>
    <source>
        <strain evidence="2">9284</strain>
    </source>
</reference>